<evidence type="ECO:0000256" key="1">
    <source>
        <dbReference type="SAM" id="Coils"/>
    </source>
</evidence>
<protein>
    <submittedName>
        <fullName evidence="3">Uncharacterized protein</fullName>
    </submittedName>
</protein>
<evidence type="ECO:0000313" key="3">
    <source>
        <dbReference type="EMBL" id="CAB3235250.1"/>
    </source>
</evidence>
<dbReference type="OrthoDB" id="429813at2759"/>
<dbReference type="Gene3D" id="1.20.58.60">
    <property type="match status" value="2"/>
</dbReference>
<sequence>MKVCLLISAGCETSVKDNRTVPFREPETQRPRIYRERFIERREGDVSGAPRANEHETTRLRQTLAARLAEIDDIVSEFDRVSERIDEFRQQIEVLTAKVRTFYVFGEDEADSVRDLTKEVSDLVERTKSFTEESRKRYGGSAPADIAQELSSLELSSEALAAAMEEKEREWKRARTARSEYACDVEDVQAWVRAAEHTARDRTLPPEPYKERLVATRSEVPNIADRVERLTRNARSIVEGSRDAGERQLVQSTVSALSEQFAAVCSELEARQAAVEDACDAVARFLTLLEKVLLWVETQRAFLARPLPLADLQEAQQKQTEYGNALKSCKQQAKNLADMAKEIEAIERVTSPGDLPSRLEAAENATVDVEKRLAKTNGLLQELAEEWERCERKLKDVEHWLEATSRALEAPQNTKKPLRDRLALREKLINDISTQKTKISYAVEKLNVHFGPDGVAAQSHGPEGVEASARALVAALDALAAQTAGQASALGAALAQLEAYCADVARLRAQLLQAEQQLRHAAQPNYSPRDPERAQRQQQECRERVKSLQSKIQARNERVKLLVQRGSPDAEPLRDA</sequence>
<dbReference type="SMART" id="SM00150">
    <property type="entry name" value="SPEC"/>
    <property type="match status" value="2"/>
</dbReference>
<dbReference type="InterPro" id="IPR018159">
    <property type="entry name" value="Spectrin/alpha-actinin"/>
</dbReference>
<evidence type="ECO:0000256" key="2">
    <source>
        <dbReference type="SAM" id="MobiDB-lite"/>
    </source>
</evidence>
<dbReference type="SUPFAM" id="SSF46966">
    <property type="entry name" value="Spectrin repeat"/>
    <property type="match status" value="3"/>
</dbReference>
<dbReference type="GO" id="GO:0005737">
    <property type="term" value="C:cytoplasm"/>
    <property type="evidence" value="ECO:0007669"/>
    <property type="project" value="UniProtKB-ARBA"/>
</dbReference>
<keyword evidence="1" id="KW-0175">Coiled coil</keyword>
<dbReference type="AlphaFoldDB" id="A0A8S0ZPP5"/>
<feature type="coiled-coil region" evidence="1">
    <location>
        <begin position="71"/>
        <end position="98"/>
    </location>
</feature>
<gene>
    <name evidence="3" type="ORF">APLA_LOCUS6925</name>
</gene>
<accession>A0A8S0ZPP5</accession>
<name>A0A8S0ZPP5_ARCPL</name>
<proteinExistence type="predicted"/>
<feature type="region of interest" description="Disordered" evidence="2">
    <location>
        <begin position="520"/>
        <end position="552"/>
    </location>
</feature>
<feature type="coiled-coil region" evidence="1">
    <location>
        <begin position="312"/>
        <end position="349"/>
    </location>
</feature>
<evidence type="ECO:0000313" key="4">
    <source>
        <dbReference type="Proteomes" id="UP000494256"/>
    </source>
</evidence>
<reference evidence="3 4" key="1">
    <citation type="submission" date="2020-04" db="EMBL/GenBank/DDBJ databases">
        <authorList>
            <person name="Wallbank WR R."/>
            <person name="Pardo Diaz C."/>
            <person name="Kozak K."/>
            <person name="Martin S."/>
            <person name="Jiggins C."/>
            <person name="Moest M."/>
            <person name="Warren A I."/>
            <person name="Byers J.R.P. K."/>
            <person name="Montejo-Kovacevich G."/>
            <person name="Yen C E."/>
        </authorList>
    </citation>
    <scope>NUCLEOTIDE SEQUENCE [LARGE SCALE GENOMIC DNA]</scope>
</reference>
<dbReference type="EMBL" id="CADEBD010000299">
    <property type="protein sequence ID" value="CAB3235250.1"/>
    <property type="molecule type" value="Genomic_DNA"/>
</dbReference>
<feature type="compositionally biased region" description="Basic and acidic residues" evidence="2">
    <location>
        <begin position="529"/>
        <end position="546"/>
    </location>
</feature>
<comment type="caution">
    <text evidence="3">The sequence shown here is derived from an EMBL/GenBank/DDBJ whole genome shotgun (WGS) entry which is preliminary data.</text>
</comment>
<organism evidence="3 4">
    <name type="scientific">Arctia plantaginis</name>
    <name type="common">Wood tiger moth</name>
    <name type="synonym">Phalaena plantaginis</name>
    <dbReference type="NCBI Taxonomy" id="874455"/>
    <lineage>
        <taxon>Eukaryota</taxon>
        <taxon>Metazoa</taxon>
        <taxon>Ecdysozoa</taxon>
        <taxon>Arthropoda</taxon>
        <taxon>Hexapoda</taxon>
        <taxon>Insecta</taxon>
        <taxon>Pterygota</taxon>
        <taxon>Neoptera</taxon>
        <taxon>Endopterygota</taxon>
        <taxon>Lepidoptera</taxon>
        <taxon>Glossata</taxon>
        <taxon>Ditrysia</taxon>
        <taxon>Noctuoidea</taxon>
        <taxon>Erebidae</taxon>
        <taxon>Arctiinae</taxon>
        <taxon>Arctia</taxon>
    </lineage>
</organism>
<dbReference type="Proteomes" id="UP000494256">
    <property type="component" value="Unassembled WGS sequence"/>
</dbReference>